<dbReference type="Proteomes" id="UP001159641">
    <property type="component" value="Unassembled WGS sequence"/>
</dbReference>
<comment type="caution">
    <text evidence="2">The sequence shown here is derived from an EMBL/GenBank/DDBJ whole genome shotgun (WGS) entry which is preliminary data.</text>
</comment>
<evidence type="ECO:0000256" key="1">
    <source>
        <dbReference type="SAM" id="MobiDB-lite"/>
    </source>
</evidence>
<protein>
    <submittedName>
        <fullName evidence="2">Uncharacterized protein</fullName>
    </submittedName>
</protein>
<accession>A0AB34I2H3</accession>
<sequence length="112" mass="11620">MLSPGPADGSGRVPLTALPCRGGRAGDRKPTGAGQGLPEFSPPAERQRCWEGPRLLPAQGPAAHCAHPVSITVLRVSIMGQGTRTDRHPELGRSQLALSEDGCRAVDHGAAL</sequence>
<organism evidence="2 3">
    <name type="scientific">Eschrichtius robustus</name>
    <name type="common">California gray whale</name>
    <name type="synonym">Eschrichtius gibbosus</name>
    <dbReference type="NCBI Taxonomy" id="9764"/>
    <lineage>
        <taxon>Eukaryota</taxon>
        <taxon>Metazoa</taxon>
        <taxon>Chordata</taxon>
        <taxon>Craniata</taxon>
        <taxon>Vertebrata</taxon>
        <taxon>Euteleostomi</taxon>
        <taxon>Mammalia</taxon>
        <taxon>Eutheria</taxon>
        <taxon>Laurasiatheria</taxon>
        <taxon>Artiodactyla</taxon>
        <taxon>Whippomorpha</taxon>
        <taxon>Cetacea</taxon>
        <taxon>Mysticeti</taxon>
        <taxon>Eschrichtiidae</taxon>
        <taxon>Eschrichtius</taxon>
    </lineage>
</organism>
<feature type="region of interest" description="Disordered" evidence="1">
    <location>
        <begin position="1"/>
        <end position="45"/>
    </location>
</feature>
<evidence type="ECO:0000313" key="3">
    <source>
        <dbReference type="Proteomes" id="UP001159641"/>
    </source>
</evidence>
<dbReference type="EMBL" id="JAIQCJ010000212">
    <property type="protein sequence ID" value="KAJ8797535.1"/>
    <property type="molecule type" value="Genomic_DNA"/>
</dbReference>
<keyword evidence="3" id="KW-1185">Reference proteome</keyword>
<dbReference type="AlphaFoldDB" id="A0AB34I2H3"/>
<name>A0AB34I2H3_ESCRO</name>
<reference evidence="2 3" key="1">
    <citation type="submission" date="2022-11" db="EMBL/GenBank/DDBJ databases">
        <title>Whole genome sequence of Eschrichtius robustus ER-17-0199.</title>
        <authorList>
            <person name="Bruniche-Olsen A."/>
            <person name="Black A.N."/>
            <person name="Fields C.J."/>
            <person name="Walden K."/>
            <person name="Dewoody J.A."/>
        </authorList>
    </citation>
    <scope>NUCLEOTIDE SEQUENCE [LARGE SCALE GENOMIC DNA]</scope>
    <source>
        <strain evidence="2">ER-17-0199</strain>
        <tissue evidence="2">Blubber</tissue>
    </source>
</reference>
<evidence type="ECO:0000313" key="2">
    <source>
        <dbReference type="EMBL" id="KAJ8797535.1"/>
    </source>
</evidence>
<proteinExistence type="predicted"/>
<gene>
    <name evidence="2" type="ORF">J1605_017267</name>
</gene>